<evidence type="ECO:0000313" key="2">
    <source>
        <dbReference type="Proteomes" id="UP000436088"/>
    </source>
</evidence>
<dbReference type="EMBL" id="VEPZ02000938">
    <property type="protein sequence ID" value="KAE8708654.1"/>
    <property type="molecule type" value="Genomic_DNA"/>
</dbReference>
<gene>
    <name evidence="1" type="ORF">F3Y22_tig00110333pilonHSYRG00003</name>
</gene>
<proteinExistence type="predicted"/>
<reference evidence="1" key="1">
    <citation type="submission" date="2019-09" db="EMBL/GenBank/DDBJ databases">
        <title>Draft genome information of white flower Hibiscus syriacus.</title>
        <authorList>
            <person name="Kim Y.-M."/>
        </authorList>
    </citation>
    <scope>NUCLEOTIDE SEQUENCE [LARGE SCALE GENOMIC DNA]</scope>
    <source>
        <strain evidence="1">YM2019G1</strain>
    </source>
</reference>
<organism evidence="1 2">
    <name type="scientific">Hibiscus syriacus</name>
    <name type="common">Rose of Sharon</name>
    <dbReference type="NCBI Taxonomy" id="106335"/>
    <lineage>
        <taxon>Eukaryota</taxon>
        <taxon>Viridiplantae</taxon>
        <taxon>Streptophyta</taxon>
        <taxon>Embryophyta</taxon>
        <taxon>Tracheophyta</taxon>
        <taxon>Spermatophyta</taxon>
        <taxon>Magnoliopsida</taxon>
        <taxon>eudicotyledons</taxon>
        <taxon>Gunneridae</taxon>
        <taxon>Pentapetalae</taxon>
        <taxon>rosids</taxon>
        <taxon>malvids</taxon>
        <taxon>Malvales</taxon>
        <taxon>Malvaceae</taxon>
        <taxon>Malvoideae</taxon>
        <taxon>Hibiscus</taxon>
    </lineage>
</organism>
<name>A0A6A3AVA0_HIBSY</name>
<dbReference type="Proteomes" id="UP000436088">
    <property type="component" value="Unassembled WGS sequence"/>
</dbReference>
<comment type="caution">
    <text evidence="1">The sequence shown here is derived from an EMBL/GenBank/DDBJ whole genome shotgun (WGS) entry which is preliminary data.</text>
</comment>
<accession>A0A6A3AVA0</accession>
<protein>
    <submittedName>
        <fullName evidence="1">Uncharacterized protein</fullName>
    </submittedName>
</protein>
<sequence>MIVPIEGPIGAISRASCQSKKAQGTSGPHAITGLCWSYAWYFSSLFMLSRLLGCNLGNASADGRIAFGSDSNDFKLCRMVEAE</sequence>
<evidence type="ECO:0000313" key="1">
    <source>
        <dbReference type="EMBL" id="KAE8708654.1"/>
    </source>
</evidence>
<dbReference type="AlphaFoldDB" id="A0A6A3AVA0"/>
<keyword evidence="2" id="KW-1185">Reference proteome</keyword>